<comment type="caution">
    <text evidence="2">The sequence shown here is derived from an EMBL/GenBank/DDBJ whole genome shotgun (WGS) entry which is preliminary data.</text>
</comment>
<organism evidence="2 3">
    <name type="scientific">Gonium pectorale</name>
    <name type="common">Green alga</name>
    <dbReference type="NCBI Taxonomy" id="33097"/>
    <lineage>
        <taxon>Eukaryota</taxon>
        <taxon>Viridiplantae</taxon>
        <taxon>Chlorophyta</taxon>
        <taxon>core chlorophytes</taxon>
        <taxon>Chlorophyceae</taxon>
        <taxon>CS clade</taxon>
        <taxon>Chlamydomonadales</taxon>
        <taxon>Volvocaceae</taxon>
        <taxon>Gonium</taxon>
    </lineage>
</organism>
<dbReference type="AlphaFoldDB" id="A0A150H3C4"/>
<protein>
    <submittedName>
        <fullName evidence="2">Uncharacterized protein</fullName>
    </submittedName>
</protein>
<evidence type="ECO:0000256" key="1">
    <source>
        <dbReference type="SAM" id="SignalP"/>
    </source>
</evidence>
<proteinExistence type="predicted"/>
<reference evidence="3" key="1">
    <citation type="journal article" date="2016" name="Nat. Commun.">
        <title>The Gonium pectorale genome demonstrates co-option of cell cycle regulation during the evolution of multicellularity.</title>
        <authorList>
            <person name="Hanschen E.R."/>
            <person name="Marriage T.N."/>
            <person name="Ferris P.J."/>
            <person name="Hamaji T."/>
            <person name="Toyoda A."/>
            <person name="Fujiyama A."/>
            <person name="Neme R."/>
            <person name="Noguchi H."/>
            <person name="Minakuchi Y."/>
            <person name="Suzuki M."/>
            <person name="Kawai-Toyooka H."/>
            <person name="Smith D.R."/>
            <person name="Sparks H."/>
            <person name="Anderson J."/>
            <person name="Bakaric R."/>
            <person name="Luria V."/>
            <person name="Karger A."/>
            <person name="Kirschner M.W."/>
            <person name="Durand P.M."/>
            <person name="Michod R.E."/>
            <person name="Nozaki H."/>
            <person name="Olson B.J."/>
        </authorList>
    </citation>
    <scope>NUCLEOTIDE SEQUENCE [LARGE SCALE GENOMIC DNA]</scope>
    <source>
        <strain evidence="3">NIES-2863</strain>
    </source>
</reference>
<keyword evidence="3" id="KW-1185">Reference proteome</keyword>
<accession>A0A150H3C4</accession>
<feature type="chain" id="PRO_5007562357" evidence="1">
    <location>
        <begin position="30"/>
        <end position="295"/>
    </location>
</feature>
<name>A0A150H3C4_GONPE</name>
<sequence>MRTQTWLIPVGLARSLVFLVVLLLCTALAQDKVESAPDSGLRSALTAGGATTSSYIGGIALFGSALLQPLTYALPDAQPVEVSGELLVAGSAQAAVGDTAPGTPPDGSRLHLRDLTLLLPAPSPDALAAAPASVLAHLITAAGSAAAADGGEDASPTAVSVLLLDVILMLPGDAELRAFMSRLCEPTSWRHRGAAQLRVLGGVVMYGNDTMQLAPPAPPAVLLRTNVTSRSASAAPWACSATAVSGADELRATAAELLAVTGGTVLLSLTGNVTIDPELGDWGPILCLRHMVTSR</sequence>
<evidence type="ECO:0000313" key="2">
    <source>
        <dbReference type="EMBL" id="KXZ56492.1"/>
    </source>
</evidence>
<evidence type="ECO:0000313" key="3">
    <source>
        <dbReference type="Proteomes" id="UP000075714"/>
    </source>
</evidence>
<keyword evidence="1" id="KW-0732">Signal</keyword>
<gene>
    <name evidence="2" type="ORF">GPECTOR_1g440</name>
</gene>
<feature type="signal peptide" evidence="1">
    <location>
        <begin position="1"/>
        <end position="29"/>
    </location>
</feature>
<dbReference type="EMBL" id="LSYV01000002">
    <property type="protein sequence ID" value="KXZ56492.1"/>
    <property type="molecule type" value="Genomic_DNA"/>
</dbReference>
<dbReference type="Proteomes" id="UP000075714">
    <property type="component" value="Unassembled WGS sequence"/>
</dbReference>